<accession>A0AAV7ZG90</accession>
<dbReference type="Proteomes" id="UP001146793">
    <property type="component" value="Unassembled WGS sequence"/>
</dbReference>
<evidence type="ECO:0000313" key="2">
    <source>
        <dbReference type="EMBL" id="KAJ3441042.1"/>
    </source>
</evidence>
<organism evidence="2 3">
    <name type="scientific">Anaeramoeba flamelloides</name>
    <dbReference type="NCBI Taxonomy" id="1746091"/>
    <lineage>
        <taxon>Eukaryota</taxon>
        <taxon>Metamonada</taxon>
        <taxon>Anaeramoebidae</taxon>
        <taxon>Anaeramoeba</taxon>
    </lineage>
</organism>
<proteinExistence type="predicted"/>
<keyword evidence="1" id="KW-0175">Coiled coil</keyword>
<evidence type="ECO:0000313" key="3">
    <source>
        <dbReference type="Proteomes" id="UP001146793"/>
    </source>
</evidence>
<dbReference type="AlphaFoldDB" id="A0AAV7ZG90"/>
<evidence type="ECO:0000256" key="1">
    <source>
        <dbReference type="SAM" id="Coils"/>
    </source>
</evidence>
<reference evidence="2" key="1">
    <citation type="submission" date="2022-08" db="EMBL/GenBank/DDBJ databases">
        <title>Novel sulphate-reducing endosymbionts in the free-living metamonad Anaeramoeba.</title>
        <authorList>
            <person name="Jerlstrom-Hultqvist J."/>
            <person name="Cepicka I."/>
            <person name="Gallot-Lavallee L."/>
            <person name="Salas-Leiva D."/>
            <person name="Curtis B.A."/>
            <person name="Zahonova K."/>
            <person name="Pipaliya S."/>
            <person name="Dacks J."/>
            <person name="Roger A.J."/>
        </authorList>
    </citation>
    <scope>NUCLEOTIDE SEQUENCE</scope>
    <source>
        <strain evidence="2">Busselton2</strain>
    </source>
</reference>
<comment type="caution">
    <text evidence="2">The sequence shown here is derived from an EMBL/GenBank/DDBJ whole genome shotgun (WGS) entry which is preliminary data.</text>
</comment>
<feature type="coiled-coil region" evidence="1">
    <location>
        <begin position="79"/>
        <end position="124"/>
    </location>
</feature>
<dbReference type="EMBL" id="JANTQA010000029">
    <property type="protein sequence ID" value="KAJ3441042.1"/>
    <property type="molecule type" value="Genomic_DNA"/>
</dbReference>
<name>A0AAV7ZG90_9EUKA</name>
<sequence length="161" mass="19545">MSEEENRFTTSSRLLSIEPCLDIDDMDKLFINDFDNIFQWQQELEDSFSDEREEIFSIGAFESLEQPFIDEDGTLRIYTKKIEKEKQGIVQEKENEKQEMSIDLEKEKQLLHRKKQEKQCEEEKEIDKNFQTNKEWLSYHSKEKPITYWNIGYDSNFDKKY</sequence>
<protein>
    <submittedName>
        <fullName evidence="2">Uncharacterized protein</fullName>
    </submittedName>
</protein>
<gene>
    <name evidence="2" type="ORF">M0812_13046</name>
</gene>